<evidence type="ECO:0000313" key="1">
    <source>
        <dbReference type="EMBL" id="CAH9080807.1"/>
    </source>
</evidence>
<gene>
    <name evidence="1" type="ORF">CEURO_LOCUS7656</name>
</gene>
<protein>
    <submittedName>
        <fullName evidence="1">Uncharacterized protein</fullName>
    </submittedName>
</protein>
<organism evidence="1 2">
    <name type="scientific">Cuscuta europaea</name>
    <name type="common">European dodder</name>
    <dbReference type="NCBI Taxonomy" id="41803"/>
    <lineage>
        <taxon>Eukaryota</taxon>
        <taxon>Viridiplantae</taxon>
        <taxon>Streptophyta</taxon>
        <taxon>Embryophyta</taxon>
        <taxon>Tracheophyta</taxon>
        <taxon>Spermatophyta</taxon>
        <taxon>Magnoliopsida</taxon>
        <taxon>eudicotyledons</taxon>
        <taxon>Gunneridae</taxon>
        <taxon>Pentapetalae</taxon>
        <taxon>asterids</taxon>
        <taxon>lamiids</taxon>
        <taxon>Solanales</taxon>
        <taxon>Convolvulaceae</taxon>
        <taxon>Cuscuteae</taxon>
        <taxon>Cuscuta</taxon>
        <taxon>Cuscuta subgen. Cuscuta</taxon>
    </lineage>
</organism>
<dbReference type="EMBL" id="CAMAPE010000013">
    <property type="protein sequence ID" value="CAH9080807.1"/>
    <property type="molecule type" value="Genomic_DNA"/>
</dbReference>
<evidence type="ECO:0000313" key="2">
    <source>
        <dbReference type="Proteomes" id="UP001152484"/>
    </source>
</evidence>
<name>A0A9P0YZ85_CUSEU</name>
<reference evidence="1" key="1">
    <citation type="submission" date="2022-07" db="EMBL/GenBank/DDBJ databases">
        <authorList>
            <person name="Macas J."/>
            <person name="Novak P."/>
            <person name="Neumann P."/>
        </authorList>
    </citation>
    <scope>NUCLEOTIDE SEQUENCE</scope>
</reference>
<proteinExistence type="predicted"/>
<dbReference type="Proteomes" id="UP001152484">
    <property type="component" value="Unassembled WGS sequence"/>
</dbReference>
<keyword evidence="2" id="KW-1185">Reference proteome</keyword>
<sequence>MYLYSMSSMAGHKLLKRANLVEEVEATEWTSGGSSDQKVGHRKRWWESRIGYGGQESGGGCDRSYGSGGDGYGGGKVTDGAKLLSSGLDLDITRELLLVC</sequence>
<comment type="caution">
    <text evidence="1">The sequence shown here is derived from an EMBL/GenBank/DDBJ whole genome shotgun (WGS) entry which is preliminary data.</text>
</comment>
<dbReference type="AlphaFoldDB" id="A0A9P0YZ85"/>
<accession>A0A9P0YZ85</accession>